<accession>A0A239NFE1</accession>
<dbReference type="RefSeq" id="WP_089251598.1">
    <property type="nucleotide sequence ID" value="NZ_FZPH01000008.1"/>
</dbReference>
<dbReference type="GO" id="GO:0004301">
    <property type="term" value="F:epoxide hydrolase activity"/>
    <property type="evidence" value="ECO:0007669"/>
    <property type="project" value="TreeGrafter"/>
</dbReference>
<dbReference type="AlphaFoldDB" id="A0A239NFE1"/>
<dbReference type="InterPro" id="IPR016292">
    <property type="entry name" value="Epoxide_hydrolase"/>
</dbReference>
<keyword evidence="3" id="KW-0378">Hydrolase</keyword>
<dbReference type="PANTHER" id="PTHR21661">
    <property type="entry name" value="EPOXIDE HYDROLASE 1-RELATED"/>
    <property type="match status" value="1"/>
</dbReference>
<keyword evidence="7" id="KW-1185">Reference proteome</keyword>
<dbReference type="GO" id="GO:0097176">
    <property type="term" value="P:epoxide metabolic process"/>
    <property type="evidence" value="ECO:0007669"/>
    <property type="project" value="TreeGrafter"/>
</dbReference>
<dbReference type="PIRSF" id="PIRSF001112">
    <property type="entry name" value="Epoxide_hydrolase"/>
    <property type="match status" value="1"/>
</dbReference>
<feature type="active site" description="Proton donor" evidence="4">
    <location>
        <position position="303"/>
    </location>
</feature>
<protein>
    <submittedName>
        <fullName evidence="6">Pimeloyl-ACP methyl ester carboxylesterase</fullName>
    </submittedName>
</protein>
<dbReference type="Gene3D" id="3.40.50.1820">
    <property type="entry name" value="alpha/beta hydrolase"/>
    <property type="match status" value="1"/>
</dbReference>
<feature type="domain" description="Epoxide hydrolase N-terminal" evidence="5">
    <location>
        <begin position="3"/>
        <end position="106"/>
    </location>
</feature>
<dbReference type="PANTHER" id="PTHR21661:SF35">
    <property type="entry name" value="EPOXIDE HYDROLASE"/>
    <property type="match status" value="1"/>
</dbReference>
<dbReference type="SUPFAM" id="SSF53474">
    <property type="entry name" value="alpha/beta-Hydrolases"/>
    <property type="match status" value="1"/>
</dbReference>
<dbReference type="Pfam" id="PF06441">
    <property type="entry name" value="EHN"/>
    <property type="match status" value="1"/>
</dbReference>
<evidence type="ECO:0000256" key="3">
    <source>
        <dbReference type="ARBA" id="ARBA00022801"/>
    </source>
</evidence>
<dbReference type="InterPro" id="IPR029058">
    <property type="entry name" value="AB_hydrolase_fold"/>
</dbReference>
<dbReference type="InterPro" id="IPR010497">
    <property type="entry name" value="Epoxide_hydro_N"/>
</dbReference>
<evidence type="ECO:0000256" key="4">
    <source>
        <dbReference type="PIRSR" id="PIRSR001112-1"/>
    </source>
</evidence>
<dbReference type="PRINTS" id="PR00412">
    <property type="entry name" value="EPOXHYDRLASE"/>
</dbReference>
<evidence type="ECO:0000259" key="5">
    <source>
        <dbReference type="Pfam" id="PF06441"/>
    </source>
</evidence>
<organism evidence="6 7">
    <name type="scientific">Asanoa hainanensis</name>
    <dbReference type="NCBI Taxonomy" id="560556"/>
    <lineage>
        <taxon>Bacteria</taxon>
        <taxon>Bacillati</taxon>
        <taxon>Actinomycetota</taxon>
        <taxon>Actinomycetes</taxon>
        <taxon>Micromonosporales</taxon>
        <taxon>Micromonosporaceae</taxon>
        <taxon>Asanoa</taxon>
    </lineage>
</organism>
<dbReference type="OrthoDB" id="4654311at2"/>
<evidence type="ECO:0000256" key="2">
    <source>
        <dbReference type="ARBA" id="ARBA00022797"/>
    </source>
</evidence>
<sequence>MSRPFLVDVPDSLLADLRARIRATRWPPPAPGPAWEQGTDLAYLRSLVEFWADGFDWRAAERRLNAYPQFVEVVDGVPIHFVHAPAVGGGGVPLVLTHGWPSAWVELLPLVSRLTDPAAHGLDGPAFDVVAPSLPGYGFTPRPAHTGVTTRYVAGLWHGLMGALGYRRYGVGGGDFGAGVATWMALTAPERVTGVHLTTPEVSPYLGPSSAPLTPEEQAYVDHLARWDGTERGYSAIQSTRPQTLGYGLTDSPAGMAAWILEKWRAWGDTGGDVDGRFGRDFLCTLLTVYWATGSLATSIRDYYDNRWHGSPPGPADRVTVPTATAVFANEFVPEGVPPASWAERLYDVRRRTVFPRGGHFAAVEEPDLVASDIAAFFATVLRSEGGG</sequence>
<gene>
    <name evidence="6" type="ORF">SAMN05421812_108290</name>
</gene>
<dbReference type="Proteomes" id="UP000198362">
    <property type="component" value="Unassembled WGS sequence"/>
</dbReference>
<name>A0A239NFE1_9ACTN</name>
<proteinExistence type="inferred from homology"/>
<dbReference type="EMBL" id="FZPH01000008">
    <property type="protein sequence ID" value="SNT53687.1"/>
    <property type="molecule type" value="Genomic_DNA"/>
</dbReference>
<evidence type="ECO:0000256" key="1">
    <source>
        <dbReference type="ARBA" id="ARBA00010088"/>
    </source>
</evidence>
<comment type="similarity">
    <text evidence="1">Belongs to the peptidase S33 family.</text>
</comment>
<feature type="active site" description="Nucleophile" evidence="4">
    <location>
        <position position="175"/>
    </location>
</feature>
<dbReference type="InterPro" id="IPR000639">
    <property type="entry name" value="Epox_hydrolase-like"/>
</dbReference>
<evidence type="ECO:0000313" key="7">
    <source>
        <dbReference type="Proteomes" id="UP000198362"/>
    </source>
</evidence>
<keyword evidence="2" id="KW-0058">Aromatic hydrocarbons catabolism</keyword>
<reference evidence="6 7" key="1">
    <citation type="submission" date="2017-06" db="EMBL/GenBank/DDBJ databases">
        <authorList>
            <person name="Kim H.J."/>
            <person name="Triplett B.A."/>
        </authorList>
    </citation>
    <scope>NUCLEOTIDE SEQUENCE [LARGE SCALE GENOMIC DNA]</scope>
    <source>
        <strain evidence="6 7">CGMCC 4.5593</strain>
    </source>
</reference>
<evidence type="ECO:0000313" key="6">
    <source>
        <dbReference type="EMBL" id="SNT53687.1"/>
    </source>
</evidence>
<feature type="active site" description="Proton acceptor" evidence="4">
    <location>
        <position position="360"/>
    </location>
</feature>